<evidence type="ECO:0000256" key="6">
    <source>
        <dbReference type="ARBA" id="ARBA00022723"/>
    </source>
</evidence>
<dbReference type="GO" id="GO:0004497">
    <property type="term" value="F:monooxygenase activity"/>
    <property type="evidence" value="ECO:0007669"/>
    <property type="project" value="UniProtKB-KW"/>
</dbReference>
<feature type="transmembrane region" description="Helical" evidence="12">
    <location>
        <begin position="233"/>
        <end position="258"/>
    </location>
</feature>
<keyword evidence="8" id="KW-0560">Oxidoreductase</keyword>
<dbReference type="CDD" id="cd03512">
    <property type="entry name" value="Alkane-hydroxylase"/>
    <property type="match status" value="1"/>
</dbReference>
<dbReference type="PANTHER" id="PTHR38674">
    <property type="entry name" value="ALKANE 1-MONOOXYGENASE 1"/>
    <property type="match status" value="1"/>
</dbReference>
<dbReference type="EMBL" id="UINC01000522">
    <property type="protein sequence ID" value="SUZ56781.1"/>
    <property type="molecule type" value="Genomic_DNA"/>
</dbReference>
<comment type="similarity">
    <text evidence="2">Belongs to the fatty acid desaturase type 1 family. AlkB subfamily.</text>
</comment>
<evidence type="ECO:0000256" key="10">
    <source>
        <dbReference type="ARBA" id="ARBA00023033"/>
    </source>
</evidence>
<evidence type="ECO:0000256" key="4">
    <source>
        <dbReference type="ARBA" id="ARBA00022519"/>
    </source>
</evidence>
<keyword evidence="3" id="KW-1003">Cell membrane</keyword>
<dbReference type="InterPro" id="IPR005804">
    <property type="entry name" value="FA_desaturase_dom"/>
</dbReference>
<dbReference type="Pfam" id="PF00487">
    <property type="entry name" value="FA_desaturase"/>
    <property type="match status" value="1"/>
</dbReference>
<accession>A0A381NQB4</accession>
<protein>
    <recommendedName>
        <fullName evidence="13">Fatty acid desaturase domain-containing protein</fullName>
    </recommendedName>
</protein>
<proteinExistence type="inferred from homology"/>
<evidence type="ECO:0000256" key="3">
    <source>
        <dbReference type="ARBA" id="ARBA00022475"/>
    </source>
</evidence>
<name>A0A381NQB4_9ZZZZ</name>
<dbReference type="PANTHER" id="PTHR38674:SF1">
    <property type="entry name" value="ALKANE 1-MONOOXYGENASE 1"/>
    <property type="match status" value="1"/>
</dbReference>
<evidence type="ECO:0000259" key="13">
    <source>
        <dbReference type="Pfam" id="PF00487"/>
    </source>
</evidence>
<sequence>MKYLKYYISTLTLVVAIYVCTLGTNFPTIFFIGFSMFIILGDILLSHDDHERTYKNTFLLNLPMYINLPLLLLLLFIVVFILGENSSNAFSSFLLTHLNIDIVYSRESINTLDSISLVALSGLFIGTMGTVSGHELVHRKKDKFDLFMGNWLLAMSWDCAFAVEHVYGHHKNVGLDIDPATAKRGENIYAFIIRAIVKEQKDAWLIELDQLKRRDMSVLSLNNRMIFGYLRSIIITAISFLVGGIGGMLIFLLCAFVAKSLLEVINYSEHYGLVRVPGEIVQPRHSWNSNSTMSSIYLYNVTRHSSHHEKANLKYWELRAYEGAPMMPQGYLTMLYLAIFAPYFFHRMMAKKLIEWDNKYATEKEKILASEQNKNSGVSFLMGSGY</sequence>
<dbReference type="GO" id="GO:0005886">
    <property type="term" value="C:plasma membrane"/>
    <property type="evidence" value="ECO:0007669"/>
    <property type="project" value="UniProtKB-SubCell"/>
</dbReference>
<evidence type="ECO:0000256" key="7">
    <source>
        <dbReference type="ARBA" id="ARBA00022989"/>
    </source>
</evidence>
<keyword evidence="5 12" id="KW-0812">Transmembrane</keyword>
<evidence type="ECO:0000256" key="9">
    <source>
        <dbReference type="ARBA" id="ARBA00023004"/>
    </source>
</evidence>
<keyword evidence="9" id="KW-0408">Iron</keyword>
<feature type="transmembrane region" description="Helical" evidence="12">
    <location>
        <begin position="114"/>
        <end position="133"/>
    </location>
</feature>
<evidence type="ECO:0000256" key="2">
    <source>
        <dbReference type="ARBA" id="ARBA00010823"/>
    </source>
</evidence>
<evidence type="ECO:0000256" key="1">
    <source>
        <dbReference type="ARBA" id="ARBA00004429"/>
    </source>
</evidence>
<dbReference type="GO" id="GO:0046872">
    <property type="term" value="F:metal ion binding"/>
    <property type="evidence" value="ECO:0007669"/>
    <property type="project" value="UniProtKB-KW"/>
</dbReference>
<dbReference type="AlphaFoldDB" id="A0A381NQB4"/>
<dbReference type="InterPro" id="IPR033885">
    <property type="entry name" value="AlkB/XylM"/>
</dbReference>
<feature type="domain" description="Fatty acid desaturase" evidence="13">
    <location>
        <begin position="118"/>
        <end position="334"/>
    </location>
</feature>
<keyword evidence="10" id="KW-0503">Monooxygenase</keyword>
<reference evidence="14" key="1">
    <citation type="submission" date="2018-05" db="EMBL/GenBank/DDBJ databases">
        <authorList>
            <person name="Lanie J.A."/>
            <person name="Ng W.-L."/>
            <person name="Kazmierczak K.M."/>
            <person name="Andrzejewski T.M."/>
            <person name="Davidsen T.M."/>
            <person name="Wayne K.J."/>
            <person name="Tettelin H."/>
            <person name="Glass J.I."/>
            <person name="Rusch D."/>
            <person name="Podicherti R."/>
            <person name="Tsui H.-C.T."/>
            <person name="Winkler M.E."/>
        </authorList>
    </citation>
    <scope>NUCLEOTIDE SEQUENCE</scope>
</reference>
<dbReference type="GO" id="GO:0006629">
    <property type="term" value="P:lipid metabolic process"/>
    <property type="evidence" value="ECO:0007669"/>
    <property type="project" value="InterPro"/>
</dbReference>
<evidence type="ECO:0000256" key="5">
    <source>
        <dbReference type="ARBA" id="ARBA00022692"/>
    </source>
</evidence>
<keyword evidence="6" id="KW-0479">Metal-binding</keyword>
<evidence type="ECO:0000256" key="11">
    <source>
        <dbReference type="ARBA" id="ARBA00023136"/>
    </source>
</evidence>
<keyword evidence="4" id="KW-0997">Cell inner membrane</keyword>
<evidence type="ECO:0000256" key="8">
    <source>
        <dbReference type="ARBA" id="ARBA00023002"/>
    </source>
</evidence>
<feature type="transmembrane region" description="Helical" evidence="12">
    <location>
        <begin position="58"/>
        <end position="82"/>
    </location>
</feature>
<organism evidence="14">
    <name type="scientific">marine metagenome</name>
    <dbReference type="NCBI Taxonomy" id="408172"/>
    <lineage>
        <taxon>unclassified sequences</taxon>
        <taxon>metagenomes</taxon>
        <taxon>ecological metagenomes</taxon>
    </lineage>
</organism>
<keyword evidence="7 12" id="KW-1133">Transmembrane helix</keyword>
<comment type="subcellular location">
    <subcellularLocation>
        <location evidence="1">Cell inner membrane</location>
        <topology evidence="1">Multi-pass membrane protein</topology>
    </subcellularLocation>
</comment>
<evidence type="ECO:0000313" key="14">
    <source>
        <dbReference type="EMBL" id="SUZ56781.1"/>
    </source>
</evidence>
<feature type="transmembrane region" description="Helical" evidence="12">
    <location>
        <begin position="326"/>
        <end position="345"/>
    </location>
</feature>
<evidence type="ECO:0000256" key="12">
    <source>
        <dbReference type="SAM" id="Phobius"/>
    </source>
</evidence>
<gene>
    <name evidence="14" type="ORF">METZ01_LOCUS9635</name>
</gene>
<keyword evidence="11 12" id="KW-0472">Membrane</keyword>